<accession>A0A0S4R141</accession>
<dbReference type="InterPro" id="IPR013216">
    <property type="entry name" value="Methyltransf_11"/>
</dbReference>
<name>A0A0S4R141_9ACTN</name>
<dbReference type="Proteomes" id="UP000198802">
    <property type="component" value="Unassembled WGS sequence"/>
</dbReference>
<dbReference type="CDD" id="cd02440">
    <property type="entry name" value="AdoMet_MTases"/>
    <property type="match status" value="1"/>
</dbReference>
<dbReference type="GO" id="GO:0032259">
    <property type="term" value="P:methylation"/>
    <property type="evidence" value="ECO:0007669"/>
    <property type="project" value="UniProtKB-KW"/>
</dbReference>
<keyword evidence="2" id="KW-0489">Methyltransferase</keyword>
<dbReference type="Pfam" id="PF08241">
    <property type="entry name" value="Methyltransf_11"/>
    <property type="match status" value="1"/>
</dbReference>
<protein>
    <submittedName>
        <fullName evidence="2">Methyltransferase domain-containing protein</fullName>
    </submittedName>
</protein>
<feature type="domain" description="Methyltransferase type 11" evidence="1">
    <location>
        <begin position="53"/>
        <end position="130"/>
    </location>
</feature>
<reference evidence="3" key="1">
    <citation type="submission" date="2015-11" db="EMBL/GenBank/DDBJ databases">
        <authorList>
            <person name="Varghese N."/>
        </authorList>
    </citation>
    <scope>NUCLEOTIDE SEQUENCE [LARGE SCALE GENOMIC DNA]</scope>
    <source>
        <strain evidence="3">DSM 45899</strain>
    </source>
</reference>
<dbReference type="GO" id="GO:0008757">
    <property type="term" value="F:S-adenosylmethionine-dependent methyltransferase activity"/>
    <property type="evidence" value="ECO:0007669"/>
    <property type="project" value="InterPro"/>
</dbReference>
<dbReference type="SUPFAM" id="SSF53335">
    <property type="entry name" value="S-adenosyl-L-methionine-dependent methyltransferases"/>
    <property type="match status" value="1"/>
</dbReference>
<gene>
    <name evidence="2" type="ORF">Ga0074812_15024</name>
</gene>
<organism evidence="2 3">
    <name type="scientific">Parafrankia irregularis</name>
    <dbReference type="NCBI Taxonomy" id="795642"/>
    <lineage>
        <taxon>Bacteria</taxon>
        <taxon>Bacillati</taxon>
        <taxon>Actinomycetota</taxon>
        <taxon>Actinomycetes</taxon>
        <taxon>Frankiales</taxon>
        <taxon>Frankiaceae</taxon>
        <taxon>Parafrankia</taxon>
    </lineage>
</organism>
<evidence type="ECO:0000313" key="3">
    <source>
        <dbReference type="Proteomes" id="UP000198802"/>
    </source>
</evidence>
<sequence>MHRHQKHLEVRRRLSPAETTVLAGARVRPGQDLVDLSQASTLTSAALWAVLPGGSVTTLTPTAEALQRIRPTPENGHTWGSVWDLTENPVPLPDASVDAVIGRSLLGPLLYPRRMLIDIARVLKPGGWLSLCEPLLGQSGPIALDGLSAREIAQAERVLAGVRPAAHTFTAAHAIGNARLAGLLPVEHTQETVTAPIIGVAAADTALRAVGPAGESAYQAISRVLGAAFAHRYAEAWRSTARRRPLLLQTPIAYLTMTKPESAT</sequence>
<evidence type="ECO:0000313" key="2">
    <source>
        <dbReference type="EMBL" id="CUU60924.1"/>
    </source>
</evidence>
<keyword evidence="2" id="KW-0808">Transferase</keyword>
<evidence type="ECO:0000259" key="1">
    <source>
        <dbReference type="Pfam" id="PF08241"/>
    </source>
</evidence>
<dbReference type="AlphaFoldDB" id="A0A0S4R141"/>
<proteinExistence type="predicted"/>
<dbReference type="Gene3D" id="3.40.50.150">
    <property type="entry name" value="Vaccinia Virus protein VP39"/>
    <property type="match status" value="1"/>
</dbReference>
<dbReference type="EMBL" id="FAOZ01000050">
    <property type="protein sequence ID" value="CUU60924.1"/>
    <property type="molecule type" value="Genomic_DNA"/>
</dbReference>
<dbReference type="InterPro" id="IPR029063">
    <property type="entry name" value="SAM-dependent_MTases_sf"/>
</dbReference>
<keyword evidence="3" id="KW-1185">Reference proteome</keyword>